<dbReference type="EMBL" id="PDNA01000029">
    <property type="protein sequence ID" value="PGH23106.1"/>
    <property type="molecule type" value="Genomic_DNA"/>
</dbReference>
<feature type="chain" id="PRO_5012925412" evidence="1">
    <location>
        <begin position="19"/>
        <end position="214"/>
    </location>
</feature>
<sequence length="214" mass="24174">MPLAVCIWFTWLIFSVSSNDYDEERTRRLLAGAALGKLAYIAREPDRTATVTTTYDEPSSILPYPYGYQHDLSLLTSPNTPSFQNLGGSRIAGWVEGTAYFWDKRGRVSASLFWRTEEDFDCASGNSSAVLCLGGLTDRNVRAVVFQSYEVPRWKLLYVGESDIKLIDMHDCMKGGFVLPQEIQEIQESQILHDDQEDIHIDRVDTEESDSTVS</sequence>
<keyword evidence="3" id="KW-1185">Reference proteome</keyword>
<dbReference type="Proteomes" id="UP000224634">
    <property type="component" value="Unassembled WGS sequence"/>
</dbReference>
<feature type="signal peptide" evidence="1">
    <location>
        <begin position="1"/>
        <end position="18"/>
    </location>
</feature>
<accession>A0A2B7YN99</accession>
<name>A0A2B7YN99_POLH7</name>
<reference evidence="2 3" key="1">
    <citation type="submission" date="2017-10" db="EMBL/GenBank/DDBJ databases">
        <title>Comparative genomics in systemic dimorphic fungi from Ajellomycetaceae.</title>
        <authorList>
            <person name="Munoz J.F."/>
            <person name="Mcewen J.G."/>
            <person name="Clay O.K."/>
            <person name="Cuomo C.A."/>
        </authorList>
    </citation>
    <scope>NUCLEOTIDE SEQUENCE [LARGE SCALE GENOMIC DNA]</scope>
    <source>
        <strain evidence="2 3">UAMH7299</strain>
    </source>
</reference>
<dbReference type="AlphaFoldDB" id="A0A2B7YN99"/>
<evidence type="ECO:0000256" key="1">
    <source>
        <dbReference type="SAM" id="SignalP"/>
    </source>
</evidence>
<comment type="caution">
    <text evidence="2">The sequence shown here is derived from an EMBL/GenBank/DDBJ whole genome shotgun (WGS) entry which is preliminary data.</text>
</comment>
<evidence type="ECO:0000313" key="3">
    <source>
        <dbReference type="Proteomes" id="UP000224634"/>
    </source>
</evidence>
<organism evidence="2 3">
    <name type="scientific">Polytolypa hystricis (strain UAMH7299)</name>
    <dbReference type="NCBI Taxonomy" id="1447883"/>
    <lineage>
        <taxon>Eukaryota</taxon>
        <taxon>Fungi</taxon>
        <taxon>Dikarya</taxon>
        <taxon>Ascomycota</taxon>
        <taxon>Pezizomycotina</taxon>
        <taxon>Eurotiomycetes</taxon>
        <taxon>Eurotiomycetidae</taxon>
        <taxon>Onygenales</taxon>
        <taxon>Onygenales incertae sedis</taxon>
        <taxon>Polytolypa</taxon>
    </lineage>
</organism>
<proteinExistence type="predicted"/>
<keyword evidence="1" id="KW-0732">Signal</keyword>
<protein>
    <submittedName>
        <fullName evidence="2">Uncharacterized protein</fullName>
    </submittedName>
</protein>
<evidence type="ECO:0000313" key="2">
    <source>
        <dbReference type="EMBL" id="PGH23106.1"/>
    </source>
</evidence>
<dbReference type="STRING" id="1447883.A0A2B7YN99"/>
<dbReference type="OrthoDB" id="3009558at2759"/>
<gene>
    <name evidence="2" type="ORF">AJ80_02880</name>
</gene>